<name>A0A7J0C9V8_9ACTN</name>
<dbReference type="AntiFam" id="ANF00133">
    <property type="entry name" value="Shadow ORF (opposite mccA)"/>
</dbReference>
<protein>
    <submittedName>
        <fullName evidence="2">Uncharacterized protein</fullName>
    </submittedName>
</protein>
<dbReference type="EMBL" id="BLWC01000001">
    <property type="protein sequence ID" value="GFM98664.1"/>
    <property type="molecule type" value="Genomic_DNA"/>
</dbReference>
<evidence type="ECO:0000313" key="2">
    <source>
        <dbReference type="EMBL" id="GFM98664.1"/>
    </source>
</evidence>
<organism evidence="2 3">
    <name type="scientific">Streptomyces fulvorobeus</name>
    <dbReference type="NCBI Taxonomy" id="284028"/>
    <lineage>
        <taxon>Bacteria</taxon>
        <taxon>Bacillati</taxon>
        <taxon>Actinomycetota</taxon>
        <taxon>Actinomycetes</taxon>
        <taxon>Kitasatosporales</taxon>
        <taxon>Streptomycetaceae</taxon>
        <taxon>Streptomyces</taxon>
    </lineage>
</organism>
<evidence type="ECO:0000256" key="1">
    <source>
        <dbReference type="SAM" id="MobiDB-lite"/>
    </source>
</evidence>
<dbReference type="AlphaFoldDB" id="A0A7J0C9V8"/>
<comment type="caution">
    <text evidence="2">The sequence shown here is derived from an EMBL/GenBank/DDBJ whole genome shotgun (WGS) entry which is preliminary data.</text>
</comment>
<sequence>MQGDQVEPVHGFRHGVFDLEAGVHLQEVRMASGRYEELDGARPQIADSPRGGGGGFVQPGPERVVESGRGGLLDHLLVAALERAVPGAEHPHGPVAVGHDLDLDVPAPFDVRLGEDLAVPERGGGLRRGGRQLAFQ</sequence>
<reference evidence="2 3" key="1">
    <citation type="submission" date="2020-05" db="EMBL/GenBank/DDBJ databases">
        <title>Whole genome shotgun sequence of Streptomyces fulvorobeus NBRC 15897.</title>
        <authorList>
            <person name="Komaki H."/>
            <person name="Tamura T."/>
        </authorList>
    </citation>
    <scope>NUCLEOTIDE SEQUENCE [LARGE SCALE GENOMIC DNA]</scope>
    <source>
        <strain evidence="2 3">NBRC 15897</strain>
    </source>
</reference>
<gene>
    <name evidence="2" type="ORF">Sfulv_34750</name>
</gene>
<dbReference type="Proteomes" id="UP000498980">
    <property type="component" value="Unassembled WGS sequence"/>
</dbReference>
<evidence type="ECO:0000313" key="3">
    <source>
        <dbReference type="Proteomes" id="UP000498980"/>
    </source>
</evidence>
<keyword evidence="3" id="KW-1185">Reference proteome</keyword>
<proteinExistence type="predicted"/>
<feature type="region of interest" description="Disordered" evidence="1">
    <location>
        <begin position="39"/>
        <end position="61"/>
    </location>
</feature>
<accession>A0A7J0C9V8</accession>